<comment type="catalytic activity">
    <reaction evidence="1">
        <text>ATP + protein L-histidine = ADP + protein N-phospho-L-histidine.</text>
        <dbReference type="EC" id="2.7.13.3"/>
    </reaction>
</comment>
<dbReference type="InterPro" id="IPR001789">
    <property type="entry name" value="Sig_transdc_resp-reg_receiver"/>
</dbReference>
<dbReference type="SMART" id="SM00388">
    <property type="entry name" value="HisKA"/>
    <property type="match status" value="1"/>
</dbReference>
<dbReference type="GO" id="GO:0000155">
    <property type="term" value="F:phosphorelay sensor kinase activity"/>
    <property type="evidence" value="ECO:0007669"/>
    <property type="project" value="InterPro"/>
</dbReference>
<dbReference type="InterPro" id="IPR000700">
    <property type="entry name" value="PAS-assoc_C"/>
</dbReference>
<name>A0AA48LZ09_9ZZZZ</name>
<evidence type="ECO:0000259" key="6">
    <source>
        <dbReference type="PROSITE" id="PS50109"/>
    </source>
</evidence>
<dbReference type="InterPro" id="IPR000014">
    <property type="entry name" value="PAS"/>
</dbReference>
<sequence>MTYLAASSRWIRDHRFSEPVLGRSHYDVLPDIPERWKEVHRRALAGEVIAKDEDRFDRADGTVQWLNWEVRPWHNASGEIGGIVISLEEISERKRAEEALRKSEERFRAIFENAGNGIAIANCDGRVREINPAFCKMLGYTRQELVGRVAFDFVHPDDQAMNLTEFQRLRQGEAPALEFEHRYLRKDGDTIWVHKSASLLRDSAGRLEAILALVTDITERRRMEQAMRDADRRKDEFVATLAHELRNPLAPIRNAVYILQRSDSDDPAGRNGARSLLPMMEKQVDHLVRLVDDLLEVSRITSGKIELQKERCDLNAVLRHAVDTSQPNIQRGGHRLTVELPASPLPLDADPVRLAQIFANLLNNAAKYTEDGGHIWLKAECSGEQVIVSVRDNGIGILPEMLPRVFDLFSQSDHGRRRSQGGLGLGLALVRGLVQLHGGRVEARSEGLDRGSEFIVTLPIGAAVTSETNRTSGEGAAPHPSHRVLVVDDDRAVADSFAMLLERLGMDVRIAYDGAAALALVSTFKPHFAFIDIGMPGMDGYETARRIRMLPEAGSLFLAALSGWGQEEDRRRSVEAGFDSHFVKPIRIEILEDLLASTQPRGPSSPALL</sequence>
<keyword evidence="4 10" id="KW-0808">Transferase</keyword>
<dbReference type="CDD" id="cd17580">
    <property type="entry name" value="REC_2_DhkD-like"/>
    <property type="match status" value="1"/>
</dbReference>
<dbReference type="CDD" id="cd00075">
    <property type="entry name" value="HATPase"/>
    <property type="match status" value="1"/>
</dbReference>
<dbReference type="GO" id="GO:0006355">
    <property type="term" value="P:regulation of DNA-templated transcription"/>
    <property type="evidence" value="ECO:0007669"/>
    <property type="project" value="InterPro"/>
</dbReference>
<dbReference type="SMART" id="SM00086">
    <property type="entry name" value="PAC"/>
    <property type="match status" value="2"/>
</dbReference>
<dbReference type="Gene3D" id="3.30.565.10">
    <property type="entry name" value="Histidine kinase-like ATPase, C-terminal domain"/>
    <property type="match status" value="1"/>
</dbReference>
<dbReference type="InterPro" id="IPR003594">
    <property type="entry name" value="HATPase_dom"/>
</dbReference>
<feature type="domain" description="Response regulatory" evidence="7">
    <location>
        <begin position="483"/>
        <end position="599"/>
    </location>
</feature>
<dbReference type="SMART" id="SM00387">
    <property type="entry name" value="HATPase_c"/>
    <property type="match status" value="1"/>
</dbReference>
<dbReference type="InterPro" id="IPR036097">
    <property type="entry name" value="HisK_dim/P_sf"/>
</dbReference>
<dbReference type="InterPro" id="IPR001610">
    <property type="entry name" value="PAC"/>
</dbReference>
<dbReference type="Pfam" id="PF00072">
    <property type="entry name" value="Response_reg"/>
    <property type="match status" value="1"/>
</dbReference>
<dbReference type="InterPro" id="IPR035965">
    <property type="entry name" value="PAS-like_dom_sf"/>
</dbReference>
<dbReference type="InterPro" id="IPR004358">
    <property type="entry name" value="Sig_transdc_His_kin-like_C"/>
</dbReference>
<dbReference type="Gene3D" id="1.10.287.130">
    <property type="match status" value="1"/>
</dbReference>
<organism evidence="10">
    <name type="scientific">freshwater sediment metagenome</name>
    <dbReference type="NCBI Taxonomy" id="556182"/>
    <lineage>
        <taxon>unclassified sequences</taxon>
        <taxon>metagenomes</taxon>
        <taxon>ecological metagenomes</taxon>
    </lineage>
</organism>
<evidence type="ECO:0000256" key="5">
    <source>
        <dbReference type="ARBA" id="ARBA00022777"/>
    </source>
</evidence>
<dbReference type="Pfam" id="PF00989">
    <property type="entry name" value="PAS"/>
    <property type="match status" value="1"/>
</dbReference>
<protein>
    <recommendedName>
        <fullName evidence="2">histidine kinase</fullName>
        <ecNumber evidence="2">2.7.13.3</ecNumber>
    </recommendedName>
</protein>
<dbReference type="Pfam" id="PF02518">
    <property type="entry name" value="HATPase_c"/>
    <property type="match status" value="1"/>
</dbReference>
<feature type="domain" description="PAC" evidence="9">
    <location>
        <begin position="177"/>
        <end position="229"/>
    </location>
</feature>
<accession>A0AA48LZ09</accession>
<dbReference type="NCBIfam" id="TIGR00229">
    <property type="entry name" value="sensory_box"/>
    <property type="match status" value="2"/>
</dbReference>
<dbReference type="FunFam" id="3.30.565.10:FF:000006">
    <property type="entry name" value="Sensor histidine kinase WalK"/>
    <property type="match status" value="1"/>
</dbReference>
<evidence type="ECO:0000256" key="2">
    <source>
        <dbReference type="ARBA" id="ARBA00012438"/>
    </source>
</evidence>
<dbReference type="PROSITE" id="PS50110">
    <property type="entry name" value="RESPONSE_REGULATORY"/>
    <property type="match status" value="1"/>
</dbReference>
<feature type="domain" description="Histidine kinase" evidence="6">
    <location>
        <begin position="240"/>
        <end position="462"/>
    </location>
</feature>
<proteinExistence type="predicted"/>
<keyword evidence="3" id="KW-0597">Phosphoprotein</keyword>
<evidence type="ECO:0000259" key="7">
    <source>
        <dbReference type="PROSITE" id="PS50110"/>
    </source>
</evidence>
<dbReference type="Gene3D" id="3.30.450.20">
    <property type="entry name" value="PAS domain"/>
    <property type="match status" value="2"/>
</dbReference>
<dbReference type="InterPro" id="IPR011006">
    <property type="entry name" value="CheY-like_superfamily"/>
</dbReference>
<evidence type="ECO:0000256" key="3">
    <source>
        <dbReference type="ARBA" id="ARBA00022553"/>
    </source>
</evidence>
<dbReference type="SUPFAM" id="SSF52172">
    <property type="entry name" value="CheY-like"/>
    <property type="match status" value="1"/>
</dbReference>
<evidence type="ECO:0000313" key="10">
    <source>
        <dbReference type="EMBL" id="CAJ0860201.1"/>
    </source>
</evidence>
<dbReference type="GO" id="GO:0005886">
    <property type="term" value="C:plasma membrane"/>
    <property type="evidence" value="ECO:0007669"/>
    <property type="project" value="TreeGrafter"/>
</dbReference>
<dbReference type="SUPFAM" id="SSF47384">
    <property type="entry name" value="Homodimeric domain of signal transducing histidine kinase"/>
    <property type="match status" value="1"/>
</dbReference>
<dbReference type="PANTHER" id="PTHR43047:SF72">
    <property type="entry name" value="OSMOSENSING HISTIDINE PROTEIN KINASE SLN1"/>
    <property type="match status" value="1"/>
</dbReference>
<dbReference type="CDD" id="cd00082">
    <property type="entry name" value="HisKA"/>
    <property type="match status" value="1"/>
</dbReference>
<evidence type="ECO:0000256" key="1">
    <source>
        <dbReference type="ARBA" id="ARBA00000085"/>
    </source>
</evidence>
<dbReference type="InterPro" id="IPR003661">
    <property type="entry name" value="HisK_dim/P_dom"/>
</dbReference>
<dbReference type="SMART" id="SM00091">
    <property type="entry name" value="PAS"/>
    <property type="match status" value="1"/>
</dbReference>
<dbReference type="InterPro" id="IPR005467">
    <property type="entry name" value="His_kinase_dom"/>
</dbReference>
<dbReference type="InterPro" id="IPR013767">
    <property type="entry name" value="PAS_fold"/>
</dbReference>
<dbReference type="InterPro" id="IPR036890">
    <property type="entry name" value="HATPase_C_sf"/>
</dbReference>
<dbReference type="PANTHER" id="PTHR43047">
    <property type="entry name" value="TWO-COMPONENT HISTIDINE PROTEIN KINASE"/>
    <property type="match status" value="1"/>
</dbReference>
<feature type="domain" description="PAC" evidence="9">
    <location>
        <begin position="50"/>
        <end position="102"/>
    </location>
</feature>
<dbReference type="PRINTS" id="PR00344">
    <property type="entry name" value="BCTRLSENSOR"/>
</dbReference>
<gene>
    <name evidence="10" type="primary">vicK</name>
    <name evidence="10" type="ORF">AMST5_01280</name>
</gene>
<dbReference type="Pfam" id="PF08448">
    <property type="entry name" value="PAS_4"/>
    <property type="match status" value="1"/>
</dbReference>
<dbReference type="PROSITE" id="PS50112">
    <property type="entry name" value="PAS"/>
    <property type="match status" value="1"/>
</dbReference>
<evidence type="ECO:0000259" key="9">
    <source>
        <dbReference type="PROSITE" id="PS50113"/>
    </source>
</evidence>
<dbReference type="Gene3D" id="3.40.50.2300">
    <property type="match status" value="1"/>
</dbReference>
<dbReference type="SUPFAM" id="SSF55785">
    <property type="entry name" value="PYP-like sensor domain (PAS domain)"/>
    <property type="match status" value="2"/>
</dbReference>
<dbReference type="InterPro" id="IPR013656">
    <property type="entry name" value="PAS_4"/>
</dbReference>
<dbReference type="EC" id="2.7.13.3" evidence="2"/>
<dbReference type="SUPFAM" id="SSF55874">
    <property type="entry name" value="ATPase domain of HSP90 chaperone/DNA topoisomerase II/histidine kinase"/>
    <property type="match status" value="1"/>
</dbReference>
<dbReference type="GO" id="GO:0009927">
    <property type="term" value="F:histidine phosphotransfer kinase activity"/>
    <property type="evidence" value="ECO:0007669"/>
    <property type="project" value="TreeGrafter"/>
</dbReference>
<evidence type="ECO:0000256" key="4">
    <source>
        <dbReference type="ARBA" id="ARBA00022679"/>
    </source>
</evidence>
<keyword evidence="5 10" id="KW-0418">Kinase</keyword>
<dbReference type="CDD" id="cd00130">
    <property type="entry name" value="PAS"/>
    <property type="match status" value="2"/>
</dbReference>
<evidence type="ECO:0000259" key="8">
    <source>
        <dbReference type="PROSITE" id="PS50112"/>
    </source>
</evidence>
<dbReference type="PROSITE" id="PS50109">
    <property type="entry name" value="HIS_KIN"/>
    <property type="match status" value="1"/>
</dbReference>
<reference evidence="10" key="1">
    <citation type="submission" date="2023-07" db="EMBL/GenBank/DDBJ databases">
        <authorList>
            <person name="Pelsma A.J. K."/>
        </authorList>
    </citation>
    <scope>NUCLEOTIDE SEQUENCE</scope>
</reference>
<dbReference type="Pfam" id="PF00512">
    <property type="entry name" value="HisKA"/>
    <property type="match status" value="1"/>
</dbReference>
<dbReference type="EMBL" id="OY288114">
    <property type="protein sequence ID" value="CAJ0860201.1"/>
    <property type="molecule type" value="Genomic_DNA"/>
</dbReference>
<feature type="domain" description="PAS" evidence="8">
    <location>
        <begin position="103"/>
        <end position="173"/>
    </location>
</feature>
<dbReference type="AlphaFoldDB" id="A0AA48LZ09"/>
<dbReference type="SMART" id="SM00448">
    <property type="entry name" value="REC"/>
    <property type="match status" value="1"/>
</dbReference>
<dbReference type="PROSITE" id="PS50113">
    <property type="entry name" value="PAC"/>
    <property type="match status" value="2"/>
</dbReference>